<name>A0A843TX28_COLES</name>
<dbReference type="InterPro" id="IPR021109">
    <property type="entry name" value="Peptidase_aspartic_dom_sf"/>
</dbReference>
<proteinExistence type="predicted"/>
<dbReference type="Proteomes" id="UP000652761">
    <property type="component" value="Unassembled WGS sequence"/>
</dbReference>
<protein>
    <submittedName>
        <fullName evidence="1">Uncharacterized protein</fullName>
    </submittedName>
</protein>
<dbReference type="Pfam" id="PF08284">
    <property type="entry name" value="RVP_2"/>
    <property type="match status" value="1"/>
</dbReference>
<accession>A0A843TX28</accession>
<gene>
    <name evidence="1" type="ORF">Taro_006334</name>
</gene>
<comment type="caution">
    <text evidence="1">The sequence shown here is derived from an EMBL/GenBank/DDBJ whole genome shotgun (WGS) entry which is preliminary data.</text>
</comment>
<dbReference type="EMBL" id="NMUH01000186">
    <property type="protein sequence ID" value="MQL73973.1"/>
    <property type="molecule type" value="Genomic_DNA"/>
</dbReference>
<keyword evidence="2" id="KW-1185">Reference proteome</keyword>
<reference evidence="1" key="1">
    <citation type="submission" date="2017-07" db="EMBL/GenBank/DDBJ databases">
        <title>Taro Niue Genome Assembly and Annotation.</title>
        <authorList>
            <person name="Atibalentja N."/>
            <person name="Keating K."/>
            <person name="Fields C.J."/>
        </authorList>
    </citation>
    <scope>NUCLEOTIDE SEQUENCE</scope>
    <source>
        <strain evidence="1">Niue_2</strain>
        <tissue evidence="1">Leaf</tissue>
    </source>
</reference>
<organism evidence="1 2">
    <name type="scientific">Colocasia esculenta</name>
    <name type="common">Wild taro</name>
    <name type="synonym">Arum esculentum</name>
    <dbReference type="NCBI Taxonomy" id="4460"/>
    <lineage>
        <taxon>Eukaryota</taxon>
        <taxon>Viridiplantae</taxon>
        <taxon>Streptophyta</taxon>
        <taxon>Embryophyta</taxon>
        <taxon>Tracheophyta</taxon>
        <taxon>Spermatophyta</taxon>
        <taxon>Magnoliopsida</taxon>
        <taxon>Liliopsida</taxon>
        <taxon>Araceae</taxon>
        <taxon>Aroideae</taxon>
        <taxon>Colocasieae</taxon>
        <taxon>Colocasia</taxon>
    </lineage>
</organism>
<dbReference type="AlphaFoldDB" id="A0A843TX28"/>
<evidence type="ECO:0000313" key="1">
    <source>
        <dbReference type="EMBL" id="MQL73973.1"/>
    </source>
</evidence>
<sequence length="114" mass="12959">MKDYDCILGLDWLEEHYALVDCRRKKIVFRIPGEDEFSHPLPKNLARKELGPESLKVSGLGLQLCGLQKWCWLVSTVVDLIEVERQLDLSSVVARLRARSWLGARTLVDVLGPS</sequence>
<dbReference type="Gene3D" id="2.40.70.10">
    <property type="entry name" value="Acid Proteases"/>
    <property type="match status" value="1"/>
</dbReference>
<evidence type="ECO:0000313" key="2">
    <source>
        <dbReference type="Proteomes" id="UP000652761"/>
    </source>
</evidence>